<accession>A0A560WEY4</accession>
<proteinExistence type="predicted"/>
<keyword evidence="2" id="KW-0812">Transmembrane</keyword>
<protein>
    <submittedName>
        <fullName evidence="3">Uncharacterized protein DUF3105</fullName>
    </submittedName>
</protein>
<dbReference type="PANTHER" id="PTHR34179:SF1">
    <property type="entry name" value="TUMOR PROTEIN P53-INDUCIBLE PROTEIN 13"/>
    <property type="match status" value="1"/>
</dbReference>
<evidence type="ECO:0000256" key="1">
    <source>
        <dbReference type="SAM" id="MobiDB-lite"/>
    </source>
</evidence>
<evidence type="ECO:0000313" key="4">
    <source>
        <dbReference type="Proteomes" id="UP000315628"/>
    </source>
</evidence>
<gene>
    <name evidence="3" type="ORF">FB557_1598</name>
</gene>
<comment type="caution">
    <text evidence="3">The sequence shown here is derived from an EMBL/GenBank/DDBJ whole genome shotgun (WGS) entry which is preliminary data.</text>
</comment>
<sequence length="205" mass="22105">MSKKKSANVRQERLEAARREQQAAEKKKAFVLYGAAAAAVALIAGAVFWAIANDEGRKIASSGTIEGVQTYEYEAAKHTEAPVEYAESPPVGGEHRGSWLNCGVYDKPVPNEYAVHSLEHGAVWITYSPDLPADQVDKLRDLTPSTYAVLSPYEDMDTPIAISAWGHQLKVDSADDARLGAFIKEYRQGPQTPEPGAACTGGVDA</sequence>
<dbReference type="Proteomes" id="UP000315628">
    <property type="component" value="Unassembled WGS sequence"/>
</dbReference>
<dbReference type="PANTHER" id="PTHR34179">
    <property type="entry name" value="TUMOR PROTEIN P53-INDUCIBLE PROTEIN 13"/>
    <property type="match status" value="1"/>
</dbReference>
<feature type="region of interest" description="Disordered" evidence="1">
    <location>
        <begin position="1"/>
        <end position="20"/>
    </location>
</feature>
<dbReference type="GO" id="GO:0005737">
    <property type="term" value="C:cytoplasm"/>
    <property type="evidence" value="ECO:0007669"/>
    <property type="project" value="TreeGrafter"/>
</dbReference>
<dbReference type="RefSeq" id="WP_144857038.1">
    <property type="nucleotide sequence ID" value="NZ_BAAAYT010000001.1"/>
</dbReference>
<name>A0A560WEY4_9MICO</name>
<feature type="transmembrane region" description="Helical" evidence="2">
    <location>
        <begin position="29"/>
        <end position="52"/>
    </location>
</feature>
<evidence type="ECO:0000256" key="2">
    <source>
        <dbReference type="SAM" id="Phobius"/>
    </source>
</evidence>
<reference evidence="3 4" key="1">
    <citation type="submission" date="2019-06" db="EMBL/GenBank/DDBJ databases">
        <title>Sequencing the genomes of 1000 actinobacteria strains.</title>
        <authorList>
            <person name="Klenk H.-P."/>
        </authorList>
    </citation>
    <scope>NUCLEOTIDE SEQUENCE [LARGE SCALE GENOMIC DNA]</scope>
    <source>
        <strain evidence="3 4">DSM 18935</strain>
    </source>
</reference>
<dbReference type="EMBL" id="VIUW01000002">
    <property type="protein sequence ID" value="TWD16055.1"/>
    <property type="molecule type" value="Genomic_DNA"/>
</dbReference>
<dbReference type="OrthoDB" id="164831at2"/>
<keyword evidence="4" id="KW-1185">Reference proteome</keyword>
<organism evidence="3 4">
    <name type="scientific">Marihabitans asiaticum</name>
    <dbReference type="NCBI Taxonomy" id="415218"/>
    <lineage>
        <taxon>Bacteria</taxon>
        <taxon>Bacillati</taxon>
        <taxon>Actinomycetota</taxon>
        <taxon>Actinomycetes</taxon>
        <taxon>Micrococcales</taxon>
        <taxon>Intrasporangiaceae</taxon>
        <taxon>Marihabitans</taxon>
    </lineage>
</organism>
<dbReference type="AlphaFoldDB" id="A0A560WEY4"/>
<feature type="compositionally biased region" description="Basic and acidic residues" evidence="1">
    <location>
        <begin position="10"/>
        <end position="20"/>
    </location>
</feature>
<keyword evidence="2" id="KW-1133">Transmembrane helix</keyword>
<dbReference type="InterPro" id="IPR021454">
    <property type="entry name" value="DUF3105"/>
</dbReference>
<evidence type="ECO:0000313" key="3">
    <source>
        <dbReference type="EMBL" id="TWD16055.1"/>
    </source>
</evidence>
<keyword evidence="2" id="KW-0472">Membrane</keyword>
<dbReference type="Pfam" id="PF11303">
    <property type="entry name" value="DUF3105"/>
    <property type="match status" value="1"/>
</dbReference>